<keyword evidence="2" id="KW-1185">Reference proteome</keyword>
<dbReference type="EMBL" id="OV725081">
    <property type="protein sequence ID" value="CAH1401763.1"/>
    <property type="molecule type" value="Genomic_DNA"/>
</dbReference>
<evidence type="ECO:0000313" key="2">
    <source>
        <dbReference type="Proteomes" id="UP001152798"/>
    </source>
</evidence>
<accession>A0A9P0HGV4</accession>
<evidence type="ECO:0000313" key="1">
    <source>
        <dbReference type="EMBL" id="CAH1401763.1"/>
    </source>
</evidence>
<name>A0A9P0HGV4_NEZVI</name>
<gene>
    <name evidence="1" type="ORF">NEZAVI_LOCUS10715</name>
</gene>
<organism evidence="1 2">
    <name type="scientific">Nezara viridula</name>
    <name type="common">Southern green stink bug</name>
    <name type="synonym">Cimex viridulus</name>
    <dbReference type="NCBI Taxonomy" id="85310"/>
    <lineage>
        <taxon>Eukaryota</taxon>
        <taxon>Metazoa</taxon>
        <taxon>Ecdysozoa</taxon>
        <taxon>Arthropoda</taxon>
        <taxon>Hexapoda</taxon>
        <taxon>Insecta</taxon>
        <taxon>Pterygota</taxon>
        <taxon>Neoptera</taxon>
        <taxon>Paraneoptera</taxon>
        <taxon>Hemiptera</taxon>
        <taxon>Heteroptera</taxon>
        <taxon>Panheteroptera</taxon>
        <taxon>Pentatomomorpha</taxon>
        <taxon>Pentatomoidea</taxon>
        <taxon>Pentatomidae</taxon>
        <taxon>Pentatominae</taxon>
        <taxon>Nezara</taxon>
    </lineage>
</organism>
<proteinExistence type="predicted"/>
<dbReference type="Proteomes" id="UP001152798">
    <property type="component" value="Chromosome 5"/>
</dbReference>
<sequence length="26" mass="3363">MVETPWDNSYNMPNYKKKIYRKKQHY</sequence>
<protein>
    <submittedName>
        <fullName evidence="1">Uncharacterized protein</fullName>
    </submittedName>
</protein>
<reference evidence="1" key="1">
    <citation type="submission" date="2022-01" db="EMBL/GenBank/DDBJ databases">
        <authorList>
            <person name="King R."/>
        </authorList>
    </citation>
    <scope>NUCLEOTIDE SEQUENCE</scope>
</reference>
<dbReference type="AlphaFoldDB" id="A0A9P0HGV4"/>